<dbReference type="Gene3D" id="3.60.15.10">
    <property type="entry name" value="Ribonuclease Z/Hydroxyacylglutathione hydrolase-like"/>
    <property type="match status" value="1"/>
</dbReference>
<dbReference type="InterPro" id="IPR036866">
    <property type="entry name" value="RibonucZ/Hydroxyglut_hydro"/>
</dbReference>
<evidence type="ECO:0000256" key="5">
    <source>
        <dbReference type="ARBA" id="ARBA00022833"/>
    </source>
</evidence>
<dbReference type="GO" id="GO:0044550">
    <property type="term" value="P:secondary metabolite biosynthetic process"/>
    <property type="evidence" value="ECO:0007669"/>
    <property type="project" value="TreeGrafter"/>
</dbReference>
<keyword evidence="5" id="KW-0862">Zinc</keyword>
<evidence type="ECO:0000256" key="1">
    <source>
        <dbReference type="ARBA" id="ARBA00001947"/>
    </source>
</evidence>
<dbReference type="SMART" id="SM00849">
    <property type="entry name" value="Lactamase_B"/>
    <property type="match status" value="1"/>
</dbReference>
<comment type="caution">
    <text evidence="7">The sequence shown here is derived from an EMBL/GenBank/DDBJ whole genome shotgun (WGS) entry which is preliminary data.</text>
</comment>
<dbReference type="CDD" id="cd07722">
    <property type="entry name" value="LACTB2-like_MBL-fold"/>
    <property type="match status" value="1"/>
</dbReference>
<dbReference type="GO" id="GO:0046872">
    <property type="term" value="F:metal ion binding"/>
    <property type="evidence" value="ECO:0007669"/>
    <property type="project" value="UniProtKB-KW"/>
</dbReference>
<dbReference type="InterPro" id="IPR036388">
    <property type="entry name" value="WH-like_DNA-bd_sf"/>
</dbReference>
<dbReference type="PANTHER" id="PTHR23131">
    <property type="entry name" value="ENDORIBONUCLEASE LACTB2"/>
    <property type="match status" value="1"/>
</dbReference>
<dbReference type="EMBL" id="JAIZPD010000011">
    <property type="protein sequence ID" value="KAH0960079.1"/>
    <property type="molecule type" value="Genomic_DNA"/>
</dbReference>
<evidence type="ECO:0000313" key="8">
    <source>
        <dbReference type="Proteomes" id="UP000824596"/>
    </source>
</evidence>
<dbReference type="Pfam" id="PF00753">
    <property type="entry name" value="Lactamase_B"/>
    <property type="match status" value="1"/>
</dbReference>
<dbReference type="Pfam" id="PF17778">
    <property type="entry name" value="WHD_BLACT"/>
    <property type="match status" value="1"/>
</dbReference>
<evidence type="ECO:0000256" key="3">
    <source>
        <dbReference type="ARBA" id="ARBA00022723"/>
    </source>
</evidence>
<dbReference type="Gene3D" id="1.10.10.10">
    <property type="entry name" value="Winged helix-like DNA-binding domain superfamily/Winged helix DNA-binding domain"/>
    <property type="match status" value="1"/>
</dbReference>
<organism evidence="7 8">
    <name type="scientific">Hirsutella rhossiliensis</name>
    <dbReference type="NCBI Taxonomy" id="111463"/>
    <lineage>
        <taxon>Eukaryota</taxon>
        <taxon>Fungi</taxon>
        <taxon>Dikarya</taxon>
        <taxon>Ascomycota</taxon>
        <taxon>Pezizomycotina</taxon>
        <taxon>Sordariomycetes</taxon>
        <taxon>Hypocreomycetidae</taxon>
        <taxon>Hypocreales</taxon>
        <taxon>Ophiocordycipitaceae</taxon>
        <taxon>Hirsutella</taxon>
    </lineage>
</organism>
<keyword evidence="4" id="KW-0378">Hydrolase</keyword>
<dbReference type="PANTHER" id="PTHR23131:SF0">
    <property type="entry name" value="ENDORIBONUCLEASE LACTB2"/>
    <property type="match status" value="1"/>
</dbReference>
<evidence type="ECO:0000313" key="7">
    <source>
        <dbReference type="EMBL" id="KAH0960079.1"/>
    </source>
</evidence>
<name>A0A9P8SFI8_9HYPO</name>
<dbReference type="InterPro" id="IPR047921">
    <property type="entry name" value="LACTB2-like_MBL-fold"/>
</dbReference>
<dbReference type="Proteomes" id="UP000824596">
    <property type="component" value="Unassembled WGS sequence"/>
</dbReference>
<dbReference type="InterPro" id="IPR041516">
    <property type="entry name" value="LACTB2_WH"/>
</dbReference>
<evidence type="ECO:0000256" key="2">
    <source>
        <dbReference type="ARBA" id="ARBA00006759"/>
    </source>
</evidence>
<comment type="similarity">
    <text evidence="2">Belongs to the metallo-beta-lactamase superfamily. Glyoxalase II family.</text>
</comment>
<gene>
    <name evidence="7" type="ORF">HRG_09100</name>
</gene>
<comment type="cofactor">
    <cofactor evidence="1">
        <name>Zn(2+)</name>
        <dbReference type="ChEBI" id="CHEBI:29105"/>
    </cofactor>
</comment>
<protein>
    <submittedName>
        <fullName evidence="7">Metallo-beta-lactamase superfamily domain-containing protein</fullName>
    </submittedName>
</protein>
<dbReference type="InterPro" id="IPR050662">
    <property type="entry name" value="Sec-metab_biosynth-thioest"/>
</dbReference>
<dbReference type="FunFam" id="3.60.15.10:FF:000041">
    <property type="entry name" value="Metallo-beta-lactamase domain protein"/>
    <property type="match status" value="1"/>
</dbReference>
<dbReference type="GeneID" id="68358229"/>
<reference evidence="7" key="1">
    <citation type="submission" date="2021-09" db="EMBL/GenBank/DDBJ databases">
        <title>A high-quality genome of the endoparasitic fungus Hirsutella rhossiliensis with a comparison of Hirsutella genomes reveals transposable elements contributing to genome size variation.</title>
        <authorList>
            <person name="Lin R."/>
            <person name="Jiao Y."/>
            <person name="Sun X."/>
            <person name="Ling J."/>
            <person name="Xie B."/>
            <person name="Cheng X."/>
        </authorList>
    </citation>
    <scope>NUCLEOTIDE SEQUENCE</scope>
    <source>
        <strain evidence="7">HR02</strain>
    </source>
</reference>
<evidence type="ECO:0000256" key="4">
    <source>
        <dbReference type="ARBA" id="ARBA00022801"/>
    </source>
</evidence>
<dbReference type="AlphaFoldDB" id="A0A9P8SFI8"/>
<dbReference type="InterPro" id="IPR001279">
    <property type="entry name" value="Metallo-B-lactamas"/>
</dbReference>
<keyword evidence="8" id="KW-1185">Reference proteome</keyword>
<feature type="domain" description="Metallo-beta-lactamase" evidence="6">
    <location>
        <begin position="34"/>
        <end position="188"/>
    </location>
</feature>
<dbReference type="RefSeq" id="XP_044717592.1">
    <property type="nucleotide sequence ID" value="XM_044867571.1"/>
</dbReference>
<evidence type="ECO:0000259" key="6">
    <source>
        <dbReference type="SMART" id="SM00849"/>
    </source>
</evidence>
<dbReference type="GO" id="GO:0016787">
    <property type="term" value="F:hydrolase activity"/>
    <property type="evidence" value="ECO:0007669"/>
    <property type="project" value="UniProtKB-KW"/>
</dbReference>
<keyword evidence="3" id="KW-0479">Metal-binding</keyword>
<dbReference type="OrthoDB" id="17458at2759"/>
<sequence length="286" mass="31457">MTAPRLAPLAAVERLSPACIRILGGNPGKFTLQGTNTYLLGTGRQRILIDTGEGRPAWVASLQETLREEKAGIKAALISHWHRDHTGGIDHLLRIAPEAVVYKNDPGPGQSPIHDGQKFYAEGVTLTATHTPGHTRDHTVFVLHEEDAMLTADNVLGHGTAVFEDLAAYLESLDKMSGLFGGRAYPGHGPVVEDGPGKIVDYIAHRRQREEQVLHTMGASYNPEAETKTAWRAMDLVKSIYSDVPDELHEAARGGVMQILVKLEREGRVTRECQDEWRLLRHDATS</sequence>
<proteinExistence type="inferred from homology"/>
<dbReference type="SUPFAM" id="SSF56281">
    <property type="entry name" value="Metallo-hydrolase/oxidoreductase"/>
    <property type="match status" value="1"/>
</dbReference>
<accession>A0A9P8SFI8</accession>